<accession>A0ABW3WNY7</accession>
<gene>
    <name evidence="2" type="ORF">ACFQ5N_04065</name>
</gene>
<name>A0ABW3WNY7_9FLAO</name>
<keyword evidence="3" id="KW-1185">Reference proteome</keyword>
<dbReference type="EMBL" id="JBHTMV010000003">
    <property type="protein sequence ID" value="MFD1293005.1"/>
    <property type="molecule type" value="Genomic_DNA"/>
</dbReference>
<evidence type="ECO:0000313" key="2">
    <source>
        <dbReference type="EMBL" id="MFD1293005.1"/>
    </source>
</evidence>
<comment type="caution">
    <text evidence="2">The sequence shown here is derived from an EMBL/GenBank/DDBJ whole genome shotgun (WGS) entry which is preliminary data.</text>
</comment>
<reference evidence="3" key="1">
    <citation type="journal article" date="2019" name="Int. J. Syst. Evol. Microbiol.">
        <title>The Global Catalogue of Microorganisms (GCM) 10K type strain sequencing project: providing services to taxonomists for standard genome sequencing and annotation.</title>
        <authorList>
            <consortium name="The Broad Institute Genomics Platform"/>
            <consortium name="The Broad Institute Genome Sequencing Center for Infectious Disease"/>
            <person name="Wu L."/>
            <person name="Ma J."/>
        </authorList>
    </citation>
    <scope>NUCLEOTIDE SEQUENCE [LARGE SCALE GENOMIC DNA]</scope>
    <source>
        <strain evidence="3">CCUG 62221</strain>
    </source>
</reference>
<feature type="compositionally biased region" description="Basic residues" evidence="1">
    <location>
        <begin position="1"/>
        <end position="12"/>
    </location>
</feature>
<sequence>MTKKESKNKKKTAINSDENTKIIPSNSANNKQSKNMFPNDIQGLFERLGLE</sequence>
<proteinExistence type="predicted"/>
<dbReference type="Proteomes" id="UP001597241">
    <property type="component" value="Unassembled WGS sequence"/>
</dbReference>
<evidence type="ECO:0000256" key="1">
    <source>
        <dbReference type="SAM" id="MobiDB-lite"/>
    </source>
</evidence>
<feature type="region of interest" description="Disordered" evidence="1">
    <location>
        <begin position="1"/>
        <end position="38"/>
    </location>
</feature>
<feature type="compositionally biased region" description="Polar residues" evidence="1">
    <location>
        <begin position="13"/>
        <end position="36"/>
    </location>
</feature>
<evidence type="ECO:0000313" key="3">
    <source>
        <dbReference type="Proteomes" id="UP001597241"/>
    </source>
</evidence>
<protein>
    <submittedName>
        <fullName evidence="2">Uncharacterized protein</fullName>
    </submittedName>
</protein>
<dbReference type="RefSeq" id="WP_386807958.1">
    <property type="nucleotide sequence ID" value="NZ_JBHTMV010000003.1"/>
</dbReference>
<organism evidence="2 3">
    <name type="scientific">Lutibacter holmesii</name>
    <dbReference type="NCBI Taxonomy" id="1137985"/>
    <lineage>
        <taxon>Bacteria</taxon>
        <taxon>Pseudomonadati</taxon>
        <taxon>Bacteroidota</taxon>
        <taxon>Flavobacteriia</taxon>
        <taxon>Flavobacteriales</taxon>
        <taxon>Flavobacteriaceae</taxon>
        <taxon>Lutibacter</taxon>
    </lineage>
</organism>